<name>A0A1X9LNJ0_9MICO</name>
<keyword evidence="7" id="KW-0812">Transmembrane</keyword>
<keyword evidence="4" id="KW-0720">Serine protease</keyword>
<dbReference type="InterPro" id="IPR050131">
    <property type="entry name" value="Peptidase_S8_subtilisin-like"/>
</dbReference>
<dbReference type="InterPro" id="IPR023828">
    <property type="entry name" value="Peptidase_S8_Ser-AS"/>
</dbReference>
<evidence type="ECO:0000256" key="7">
    <source>
        <dbReference type="SAM" id="Phobius"/>
    </source>
</evidence>
<evidence type="ECO:0000256" key="5">
    <source>
        <dbReference type="PROSITE-ProRule" id="PRU01240"/>
    </source>
</evidence>
<keyword evidence="7" id="KW-1133">Transmembrane helix</keyword>
<keyword evidence="10" id="KW-1185">Reference proteome</keyword>
<dbReference type="PANTHER" id="PTHR43806">
    <property type="entry name" value="PEPTIDASE S8"/>
    <property type="match status" value="1"/>
</dbReference>
<dbReference type="InterPro" id="IPR036852">
    <property type="entry name" value="Peptidase_S8/S53_dom_sf"/>
</dbReference>
<dbReference type="Proteomes" id="UP000192775">
    <property type="component" value="Chromosome"/>
</dbReference>
<dbReference type="EMBL" id="CP020715">
    <property type="protein sequence ID" value="ARJ06687.1"/>
    <property type="molecule type" value="Genomic_DNA"/>
</dbReference>
<dbReference type="InterPro" id="IPR000209">
    <property type="entry name" value="Peptidase_S8/S53_dom"/>
</dbReference>
<evidence type="ECO:0000259" key="8">
    <source>
        <dbReference type="Pfam" id="PF00082"/>
    </source>
</evidence>
<comment type="caution">
    <text evidence="5">Lacks conserved residue(s) required for the propagation of feature annotation.</text>
</comment>
<feature type="domain" description="Peptidase S8/S53" evidence="8">
    <location>
        <begin position="482"/>
        <end position="604"/>
    </location>
</feature>
<sequence length="692" mass="68697">MTAGTASAEPTAGGDPSEKLSGWLSVASNLDLSTNPAVANEQIDAATESADVLGAGPTGLQISEQGIAVTVYYSTTPSDADVAALAALGTVDDVAAKYFVIGATVPASKLDAVAALPHVTSVVQSLAPTTSGSAREAMASAVGAVPAAAADDCRTVPANLADPLNVPLAQELYKVDGSGVKVGIISDSFGTSTDALTTPAEDVAAGLLPGAGNPCGYTQPVQVVREAEGPGSDEGRAMAQLVHSIAPGATLAFASGGNSQVAFANSVEALLADGADIIVDDLGYLDELMFQDGTISNAVTEAESQGVPFFTAAGNDTSVGRVGPSTGSVISSWETPGYRPIDCPAVIATSLTQAGLTGDCLDFSPTGADDPTDQLLYPDLQGGVASIMLQWAQPFGAADTQLTGVVLDSNGAVVGFTPFAGVDPFQVIRFQPTGGAYDFVVVRDTTGGASASLPRVKAIFLGSFLGGAEYYQSTGGDIVGPSIYGHAGTPSAVSVVAANAETPDTLEPFSGTGPTTLYFEPIPSTAALATPISGAPDVTGVDGGWTNFFSNQQPVSGHPGVYSFTGTSAAAPSVAAVAALGLQLNPQATPQQVRAALTSTAEEVPNIFNGVSSQDATGAGRVNAAAFLAALPPVPVPPAPVPVPVPAGGGGNATQLAATGAGETGSALGLGALVLLAGSVLLIGARRRRATR</sequence>
<accession>A0A1X9LNJ0</accession>
<evidence type="ECO:0000256" key="1">
    <source>
        <dbReference type="ARBA" id="ARBA00011073"/>
    </source>
</evidence>
<evidence type="ECO:0000256" key="6">
    <source>
        <dbReference type="SAM" id="MobiDB-lite"/>
    </source>
</evidence>
<keyword evidence="7" id="KW-0472">Membrane</keyword>
<dbReference type="SUPFAM" id="SSF52743">
    <property type="entry name" value="Subtilisin-like"/>
    <property type="match status" value="1"/>
</dbReference>
<evidence type="ECO:0000256" key="2">
    <source>
        <dbReference type="ARBA" id="ARBA00022670"/>
    </source>
</evidence>
<evidence type="ECO:0000256" key="3">
    <source>
        <dbReference type="ARBA" id="ARBA00022801"/>
    </source>
</evidence>
<dbReference type="PROSITE" id="PS00138">
    <property type="entry name" value="SUBTILASE_SER"/>
    <property type="match status" value="1"/>
</dbReference>
<evidence type="ECO:0000313" key="9">
    <source>
        <dbReference type="EMBL" id="ARJ06687.1"/>
    </source>
</evidence>
<protein>
    <recommendedName>
        <fullName evidence="8">Peptidase S8/S53 domain-containing protein</fullName>
    </recommendedName>
</protein>
<evidence type="ECO:0000313" key="10">
    <source>
        <dbReference type="Proteomes" id="UP000192775"/>
    </source>
</evidence>
<feature type="transmembrane region" description="Helical" evidence="7">
    <location>
        <begin position="667"/>
        <end position="685"/>
    </location>
</feature>
<comment type="similarity">
    <text evidence="1 5">Belongs to the peptidase S8 family.</text>
</comment>
<organism evidence="9 10">
    <name type="scientific">Cnuibacter physcomitrellae</name>
    <dbReference type="NCBI Taxonomy" id="1619308"/>
    <lineage>
        <taxon>Bacteria</taxon>
        <taxon>Bacillati</taxon>
        <taxon>Actinomycetota</taxon>
        <taxon>Actinomycetes</taxon>
        <taxon>Micrococcales</taxon>
        <taxon>Microbacteriaceae</taxon>
        <taxon>Cnuibacter</taxon>
    </lineage>
</organism>
<keyword evidence="3" id="KW-0378">Hydrolase</keyword>
<dbReference type="GO" id="GO:0004252">
    <property type="term" value="F:serine-type endopeptidase activity"/>
    <property type="evidence" value="ECO:0007669"/>
    <property type="project" value="InterPro"/>
</dbReference>
<dbReference type="KEGG" id="cphy:B5808_16750"/>
<proteinExistence type="inferred from homology"/>
<reference evidence="9 10" key="1">
    <citation type="submission" date="2017-04" db="EMBL/GenBank/DDBJ databases">
        <authorList>
            <person name="Afonso C.L."/>
            <person name="Miller P.J."/>
            <person name="Scott M.A."/>
            <person name="Spackman E."/>
            <person name="Goraichik I."/>
            <person name="Dimitrov K.M."/>
            <person name="Suarez D.L."/>
            <person name="Swayne D.E."/>
        </authorList>
    </citation>
    <scope>NUCLEOTIDE SEQUENCE [LARGE SCALE GENOMIC DNA]</scope>
    <source>
        <strain evidence="10">XA(T)</strain>
    </source>
</reference>
<dbReference type="GO" id="GO:0006508">
    <property type="term" value="P:proteolysis"/>
    <property type="evidence" value="ECO:0007669"/>
    <property type="project" value="UniProtKB-KW"/>
</dbReference>
<dbReference type="Gene3D" id="3.40.50.200">
    <property type="entry name" value="Peptidase S8/S53 domain"/>
    <property type="match status" value="2"/>
</dbReference>
<dbReference type="PROSITE" id="PS51892">
    <property type="entry name" value="SUBTILASE"/>
    <property type="match status" value="1"/>
</dbReference>
<dbReference type="STRING" id="1619308.B5808_16750"/>
<evidence type="ECO:0000256" key="4">
    <source>
        <dbReference type="ARBA" id="ARBA00022825"/>
    </source>
</evidence>
<dbReference type="Pfam" id="PF00082">
    <property type="entry name" value="Peptidase_S8"/>
    <property type="match status" value="1"/>
</dbReference>
<dbReference type="AlphaFoldDB" id="A0A1X9LNJ0"/>
<gene>
    <name evidence="9" type="ORF">B5808_16750</name>
</gene>
<dbReference type="PANTHER" id="PTHR43806:SF11">
    <property type="entry name" value="CEREVISIN-RELATED"/>
    <property type="match status" value="1"/>
</dbReference>
<feature type="region of interest" description="Disordered" evidence="6">
    <location>
        <begin position="1"/>
        <end position="20"/>
    </location>
</feature>
<keyword evidence="2" id="KW-0645">Protease</keyword>